<proteinExistence type="predicted"/>
<organism evidence="1 2">
    <name type="scientific">Abeliophyllum distichum</name>
    <dbReference type="NCBI Taxonomy" id="126358"/>
    <lineage>
        <taxon>Eukaryota</taxon>
        <taxon>Viridiplantae</taxon>
        <taxon>Streptophyta</taxon>
        <taxon>Embryophyta</taxon>
        <taxon>Tracheophyta</taxon>
        <taxon>Spermatophyta</taxon>
        <taxon>Magnoliopsida</taxon>
        <taxon>eudicotyledons</taxon>
        <taxon>Gunneridae</taxon>
        <taxon>Pentapetalae</taxon>
        <taxon>asterids</taxon>
        <taxon>lamiids</taxon>
        <taxon>Lamiales</taxon>
        <taxon>Oleaceae</taxon>
        <taxon>Forsythieae</taxon>
        <taxon>Abeliophyllum</taxon>
    </lineage>
</organism>
<dbReference type="PANTHER" id="PTHR13650">
    <property type="entry name" value="SPATACSIN"/>
    <property type="match status" value="1"/>
</dbReference>
<comment type="caution">
    <text evidence="1">The sequence shown here is derived from an EMBL/GenBank/DDBJ whole genome shotgun (WGS) entry which is preliminary data.</text>
</comment>
<protein>
    <submittedName>
        <fullName evidence="1">Uncharacterized protein</fullName>
    </submittedName>
</protein>
<keyword evidence="2" id="KW-1185">Reference proteome</keyword>
<gene>
    <name evidence="1" type="ORF">Adt_28693</name>
</gene>
<reference evidence="2" key="1">
    <citation type="submission" date="2024-07" db="EMBL/GenBank/DDBJ databases">
        <title>Two chromosome-level genome assemblies of Korean endemic species Abeliophyllum distichum and Forsythia ovata (Oleaceae).</title>
        <authorList>
            <person name="Jang H."/>
        </authorList>
    </citation>
    <scope>NUCLEOTIDE SEQUENCE [LARGE SCALE GENOMIC DNA]</scope>
</reference>
<dbReference type="PANTHER" id="PTHR13650:SF0">
    <property type="entry name" value="SPATACSIN"/>
    <property type="match status" value="1"/>
</dbReference>
<name>A0ABD1RXA5_9LAMI</name>
<dbReference type="AlphaFoldDB" id="A0ABD1RXA5"/>
<sequence>MTTCVLVLRSYENKGRNETSFSNENLYTPVELFGTIAECEKLEKPGEALLLKAKNLCWSILAMVASCFADVSPLSCLTVRLEITAARETSTIKVNDIASQIAKNVGAAVEATNSLPANARTVTFHYNRKSPKRRRLMEPI</sequence>
<dbReference type="Proteomes" id="UP001604336">
    <property type="component" value="Unassembled WGS sequence"/>
</dbReference>
<evidence type="ECO:0000313" key="2">
    <source>
        <dbReference type="Proteomes" id="UP001604336"/>
    </source>
</evidence>
<accession>A0ABD1RXA5</accession>
<dbReference type="EMBL" id="JBFOLK010000008">
    <property type="protein sequence ID" value="KAL2493065.1"/>
    <property type="molecule type" value="Genomic_DNA"/>
</dbReference>
<evidence type="ECO:0000313" key="1">
    <source>
        <dbReference type="EMBL" id="KAL2493065.1"/>
    </source>
</evidence>
<dbReference type="InterPro" id="IPR028103">
    <property type="entry name" value="Spatacsin"/>
</dbReference>